<dbReference type="PANTHER" id="PTHR12526">
    <property type="entry name" value="GLYCOSYLTRANSFERASE"/>
    <property type="match status" value="1"/>
</dbReference>
<comment type="caution">
    <text evidence="5">The sequence shown here is derived from an EMBL/GenBank/DDBJ whole genome shotgun (WGS) entry which is preliminary data.</text>
</comment>
<protein>
    <submittedName>
        <fullName evidence="5">Glycosyltransferase family 4 protein</fullName>
        <ecNumber evidence="5">2.4.-.-</ecNumber>
    </submittedName>
</protein>
<evidence type="ECO:0000313" key="5">
    <source>
        <dbReference type="EMBL" id="MFC4202359.1"/>
    </source>
</evidence>
<evidence type="ECO:0000256" key="1">
    <source>
        <dbReference type="ARBA" id="ARBA00022676"/>
    </source>
</evidence>
<feature type="domain" description="Glycosyltransferase subfamily 4-like N-terminal" evidence="4">
    <location>
        <begin position="23"/>
        <end position="165"/>
    </location>
</feature>
<keyword evidence="6" id="KW-1185">Reference proteome</keyword>
<dbReference type="Pfam" id="PF13439">
    <property type="entry name" value="Glyco_transf_4"/>
    <property type="match status" value="1"/>
</dbReference>
<proteinExistence type="predicted"/>
<dbReference type="GO" id="GO:0016757">
    <property type="term" value="F:glycosyltransferase activity"/>
    <property type="evidence" value="ECO:0007669"/>
    <property type="project" value="UniProtKB-KW"/>
</dbReference>
<dbReference type="InterPro" id="IPR001296">
    <property type="entry name" value="Glyco_trans_1"/>
</dbReference>
<dbReference type="CDD" id="cd03801">
    <property type="entry name" value="GT4_PimA-like"/>
    <property type="match status" value="1"/>
</dbReference>
<reference evidence="6" key="1">
    <citation type="journal article" date="2019" name="Int. J. Syst. Evol. Microbiol.">
        <title>The Global Catalogue of Microorganisms (GCM) 10K type strain sequencing project: providing services to taxonomists for standard genome sequencing and annotation.</title>
        <authorList>
            <consortium name="The Broad Institute Genomics Platform"/>
            <consortium name="The Broad Institute Genome Sequencing Center for Infectious Disease"/>
            <person name="Wu L."/>
            <person name="Ma J."/>
        </authorList>
    </citation>
    <scope>NUCLEOTIDE SEQUENCE [LARGE SCALE GENOMIC DNA]</scope>
    <source>
        <strain evidence="6">LMG 24813</strain>
    </source>
</reference>
<dbReference type="EC" id="2.4.-.-" evidence="5"/>
<sequence length="370" mass="39954">MTTPNTECRKPLRILHTEAATSFGGQEHRIFKEMLAMRERGHHLELVCQAEAALAERTRSEGFRVHEVVMAGPRSFAVAAMHIARILRQGGFDVVNTHSRTDTMSAAAAGRLVRTPLIVRTRHLAIPPGSLISYTGLPHRVIAVSEHVRRLLIGRGAAPEKIATVMDAIVLPRPVDAAILRHELGLSPDAIVIGSVGHMRERKGHPDLVAASIPLIRSRPNLHLVIAGEGEPLLTSLREQVASEGLGDRIHLLGRRRDIANLLSGFDIFALATKSEALGTAYLEAAACGLPLVGTNVGGVPEIIEEGVNGLLVEPGNRAQLADALSRLVDDPALRARLGEAARAKVAGDPRFSVGYMAEATESLYYQWLR</sequence>
<accession>A0ABV8P2Q3</accession>
<feature type="domain" description="Glycosyl transferase family 1" evidence="3">
    <location>
        <begin position="181"/>
        <end position="344"/>
    </location>
</feature>
<keyword evidence="2 5" id="KW-0808">Transferase</keyword>
<evidence type="ECO:0000259" key="3">
    <source>
        <dbReference type="Pfam" id="PF00534"/>
    </source>
</evidence>
<dbReference type="EMBL" id="JBHSBV010000005">
    <property type="protein sequence ID" value="MFC4202359.1"/>
    <property type="molecule type" value="Genomic_DNA"/>
</dbReference>
<organism evidence="5 6">
    <name type="scientific">Candidimonas humi</name>
    <dbReference type="NCBI Taxonomy" id="683355"/>
    <lineage>
        <taxon>Bacteria</taxon>
        <taxon>Pseudomonadati</taxon>
        <taxon>Pseudomonadota</taxon>
        <taxon>Betaproteobacteria</taxon>
        <taxon>Burkholderiales</taxon>
        <taxon>Alcaligenaceae</taxon>
        <taxon>Candidimonas</taxon>
    </lineage>
</organism>
<evidence type="ECO:0000313" key="6">
    <source>
        <dbReference type="Proteomes" id="UP001595848"/>
    </source>
</evidence>
<evidence type="ECO:0000259" key="4">
    <source>
        <dbReference type="Pfam" id="PF13439"/>
    </source>
</evidence>
<gene>
    <name evidence="5" type="ORF">ACFOY1_15490</name>
</gene>
<dbReference type="RefSeq" id="WP_217966097.1">
    <property type="nucleotide sequence ID" value="NZ_JAHTBN010000010.1"/>
</dbReference>
<dbReference type="Pfam" id="PF00534">
    <property type="entry name" value="Glycos_transf_1"/>
    <property type="match status" value="1"/>
</dbReference>
<keyword evidence="1 5" id="KW-0328">Glycosyltransferase</keyword>
<dbReference type="PANTHER" id="PTHR12526:SF510">
    <property type="entry name" value="D-INOSITOL 3-PHOSPHATE GLYCOSYLTRANSFERASE"/>
    <property type="match status" value="1"/>
</dbReference>
<dbReference type="InterPro" id="IPR028098">
    <property type="entry name" value="Glyco_trans_4-like_N"/>
</dbReference>
<dbReference type="Proteomes" id="UP001595848">
    <property type="component" value="Unassembled WGS sequence"/>
</dbReference>
<name>A0ABV8P2Q3_9BURK</name>
<evidence type="ECO:0000256" key="2">
    <source>
        <dbReference type="ARBA" id="ARBA00022679"/>
    </source>
</evidence>